<protein>
    <submittedName>
        <fullName evidence="1">Uncharacterized protein</fullName>
    </submittedName>
</protein>
<dbReference type="EMBL" id="LR796370">
    <property type="protein sequence ID" value="CAB4140152.1"/>
    <property type="molecule type" value="Genomic_DNA"/>
</dbReference>
<name>A0A6J5M1Y8_9CAUD</name>
<reference evidence="1" key="1">
    <citation type="submission" date="2020-04" db="EMBL/GenBank/DDBJ databases">
        <authorList>
            <person name="Chiriac C."/>
            <person name="Salcher M."/>
            <person name="Ghai R."/>
            <person name="Kavagutti S V."/>
        </authorList>
    </citation>
    <scope>NUCLEOTIDE SEQUENCE</scope>
</reference>
<sequence>MLADGSVHPNVIVTSGSITLNRAASVVNVGLPYVATTKIMPIEAGAQDGVAQGKTQRIHNIVMRLFETGPGLWYGPDTTTMDELQFRSSEDLMNNPVALFTGDTPFKPWPGKYEQGAQVTVQHRLPTPCTLVAVMPQLVTNDR</sequence>
<gene>
    <name evidence="1" type="ORF">UFOVP400_1</name>
</gene>
<proteinExistence type="predicted"/>
<organism evidence="1">
    <name type="scientific">uncultured Caudovirales phage</name>
    <dbReference type="NCBI Taxonomy" id="2100421"/>
    <lineage>
        <taxon>Viruses</taxon>
        <taxon>Duplodnaviria</taxon>
        <taxon>Heunggongvirae</taxon>
        <taxon>Uroviricota</taxon>
        <taxon>Caudoviricetes</taxon>
        <taxon>Peduoviridae</taxon>
        <taxon>Maltschvirus</taxon>
        <taxon>Maltschvirus maltsch</taxon>
    </lineage>
</organism>
<evidence type="ECO:0000313" key="1">
    <source>
        <dbReference type="EMBL" id="CAB4140152.1"/>
    </source>
</evidence>
<accession>A0A6J5M1Y8</accession>